<keyword evidence="4" id="KW-0067">ATP-binding</keyword>
<protein>
    <submittedName>
        <fullName evidence="4">Putative ABC transporter (ATP-binding protein)</fullName>
    </submittedName>
</protein>
<dbReference type="PANTHER" id="PTHR43335">
    <property type="entry name" value="ABC TRANSPORTER, ATP-BINDING PROTEIN"/>
    <property type="match status" value="1"/>
</dbReference>
<name>I4EE96_9BACT</name>
<dbReference type="Proteomes" id="UP000004221">
    <property type="component" value="Unassembled WGS sequence"/>
</dbReference>
<feature type="domain" description="ABC transporter" evidence="3">
    <location>
        <begin position="10"/>
        <end position="61"/>
    </location>
</feature>
<evidence type="ECO:0000256" key="2">
    <source>
        <dbReference type="ARBA" id="ARBA00022448"/>
    </source>
</evidence>
<reference evidence="4 5" key="1">
    <citation type="journal article" date="2012" name="ISME J.">
        <title>Nitrification expanded: discovery, physiology and genomics of a nitrite-oxidizing bacterium from the phylum Chloroflexi.</title>
        <authorList>
            <person name="Sorokin D.Y."/>
            <person name="Lucker S."/>
            <person name="Vejmelkova D."/>
            <person name="Kostrikina N.A."/>
            <person name="Kleerebezem R."/>
            <person name="Rijpstra W.I."/>
            <person name="Damste J.S."/>
            <person name="Le Paslier D."/>
            <person name="Muyzer G."/>
            <person name="Wagner M."/>
            <person name="van Loosdrecht M.C."/>
            <person name="Daims H."/>
        </authorList>
    </citation>
    <scope>NUCLEOTIDE SEQUENCE [LARGE SCALE GENOMIC DNA]</scope>
    <source>
        <strain evidence="5">none</strain>
    </source>
</reference>
<sequence>MAHLRPGVTKKRVDEVLDIVGLAGAAKKRFGNYSLGMKQRLGIASTLLHDPDLLILDEPTNGLDPAGMVEVRHLLLRLAAEGKTIFISSHLLNEIEQVCDRVTIINKGTIIAEGAVDELVQQSQTTLVRVDQPAQATAILQQLGGVQQVEGCGDDLLVTAPGLPPAKINAALVQAGLDVHELRRAENSLERVFLEITGTANEQAA</sequence>
<dbReference type="Gene3D" id="3.40.50.300">
    <property type="entry name" value="P-loop containing nucleotide triphosphate hydrolases"/>
    <property type="match status" value="1"/>
</dbReference>
<dbReference type="Pfam" id="PF00005">
    <property type="entry name" value="ABC_tran"/>
    <property type="match status" value="1"/>
</dbReference>
<dbReference type="InterPro" id="IPR003439">
    <property type="entry name" value="ABC_transporter-like_ATP-bd"/>
</dbReference>
<dbReference type="SUPFAM" id="SSF52540">
    <property type="entry name" value="P-loop containing nucleoside triphosphate hydrolases"/>
    <property type="match status" value="1"/>
</dbReference>
<proteinExistence type="inferred from homology"/>
<evidence type="ECO:0000313" key="4">
    <source>
        <dbReference type="EMBL" id="CCF83008.1"/>
    </source>
</evidence>
<keyword evidence="5" id="KW-1185">Reference proteome</keyword>
<dbReference type="EMBL" id="CAGS01000085">
    <property type="protein sequence ID" value="CCF83008.1"/>
    <property type="molecule type" value="Genomic_DNA"/>
</dbReference>
<dbReference type="PANTHER" id="PTHR43335:SF4">
    <property type="entry name" value="ABC TRANSPORTER, ATP-BINDING PROTEIN"/>
    <property type="match status" value="1"/>
</dbReference>
<comment type="caution">
    <text evidence="4">The sequence shown here is derived from an EMBL/GenBank/DDBJ whole genome shotgun (WGS) entry which is preliminary data.</text>
</comment>
<evidence type="ECO:0000256" key="1">
    <source>
        <dbReference type="ARBA" id="ARBA00005417"/>
    </source>
</evidence>
<accession>I4EE96</accession>
<comment type="similarity">
    <text evidence="1">Belongs to the ABC transporter superfamily.</text>
</comment>
<keyword evidence="4" id="KW-0547">Nucleotide-binding</keyword>
<dbReference type="GO" id="GO:0016887">
    <property type="term" value="F:ATP hydrolysis activity"/>
    <property type="evidence" value="ECO:0007669"/>
    <property type="project" value="InterPro"/>
</dbReference>
<dbReference type="GO" id="GO:0005524">
    <property type="term" value="F:ATP binding"/>
    <property type="evidence" value="ECO:0007669"/>
    <property type="project" value="UniProtKB-KW"/>
</dbReference>
<organism evidence="4 5">
    <name type="scientific">Nitrolancea hollandica Lb</name>
    <dbReference type="NCBI Taxonomy" id="1129897"/>
    <lineage>
        <taxon>Bacteria</taxon>
        <taxon>Pseudomonadati</taxon>
        <taxon>Thermomicrobiota</taxon>
        <taxon>Thermomicrobia</taxon>
        <taxon>Sphaerobacterales</taxon>
        <taxon>Sphaerobacterineae</taxon>
        <taxon>Sphaerobacteraceae</taxon>
        <taxon>Nitrolancea</taxon>
    </lineage>
</organism>
<gene>
    <name evidence="4" type="ORF">NITHO_1750023</name>
</gene>
<keyword evidence="2" id="KW-0813">Transport</keyword>
<dbReference type="AlphaFoldDB" id="I4EE96"/>
<evidence type="ECO:0000313" key="5">
    <source>
        <dbReference type="Proteomes" id="UP000004221"/>
    </source>
</evidence>
<dbReference type="InterPro" id="IPR027417">
    <property type="entry name" value="P-loop_NTPase"/>
</dbReference>
<evidence type="ECO:0000259" key="3">
    <source>
        <dbReference type="Pfam" id="PF00005"/>
    </source>
</evidence>